<sequence>MKRPIRSIQHDPEDLNGQTKIVSLSRATGTSKCWLSRRGTSAIQPAQDARERNLIEPAVVAIAITALHLQSLPWLNGTRVKRRVAVSDRSWQSFALQRHSSSGWEDLARKAKEL</sequence>
<accession>A0ABR2XTJ0</accession>
<dbReference type="EMBL" id="JARVKM010000024">
    <property type="protein sequence ID" value="KAK9776890.1"/>
    <property type="molecule type" value="Genomic_DNA"/>
</dbReference>
<keyword evidence="2" id="KW-1185">Reference proteome</keyword>
<evidence type="ECO:0000313" key="1">
    <source>
        <dbReference type="EMBL" id="KAK9776890.1"/>
    </source>
</evidence>
<protein>
    <submittedName>
        <fullName evidence="1">Uncharacterized protein</fullName>
    </submittedName>
</protein>
<comment type="caution">
    <text evidence="1">The sequence shown here is derived from an EMBL/GenBank/DDBJ whole genome shotgun (WGS) entry which is preliminary data.</text>
</comment>
<reference evidence="1 2" key="1">
    <citation type="submission" date="2024-02" db="EMBL/GenBank/DDBJ databases">
        <title>First draft genome assembly of two strains of Seiridium cardinale.</title>
        <authorList>
            <person name="Emiliani G."/>
            <person name="Scali E."/>
        </authorList>
    </citation>
    <scope>NUCLEOTIDE SEQUENCE [LARGE SCALE GENOMIC DNA]</scope>
    <source>
        <strain evidence="1 2">BM-138-000479</strain>
    </source>
</reference>
<evidence type="ECO:0000313" key="2">
    <source>
        <dbReference type="Proteomes" id="UP001465668"/>
    </source>
</evidence>
<organism evidence="1 2">
    <name type="scientific">Seiridium cardinale</name>
    <dbReference type="NCBI Taxonomy" id="138064"/>
    <lineage>
        <taxon>Eukaryota</taxon>
        <taxon>Fungi</taxon>
        <taxon>Dikarya</taxon>
        <taxon>Ascomycota</taxon>
        <taxon>Pezizomycotina</taxon>
        <taxon>Sordariomycetes</taxon>
        <taxon>Xylariomycetidae</taxon>
        <taxon>Amphisphaeriales</taxon>
        <taxon>Sporocadaceae</taxon>
        <taxon>Seiridium</taxon>
    </lineage>
</organism>
<dbReference type="Proteomes" id="UP001465668">
    <property type="component" value="Unassembled WGS sequence"/>
</dbReference>
<proteinExistence type="predicted"/>
<name>A0ABR2XTJ0_9PEZI</name>
<gene>
    <name evidence="1" type="ORF">SCAR479_06291</name>
</gene>